<dbReference type="Proteomes" id="UP000728032">
    <property type="component" value="Unassembled WGS sequence"/>
</dbReference>
<dbReference type="GO" id="GO:0006606">
    <property type="term" value="P:protein import into nucleus"/>
    <property type="evidence" value="ECO:0007669"/>
    <property type="project" value="InterPro"/>
</dbReference>
<evidence type="ECO:0000256" key="3">
    <source>
        <dbReference type="ARBA" id="ARBA00022490"/>
    </source>
</evidence>
<evidence type="ECO:0000256" key="4">
    <source>
        <dbReference type="ARBA" id="ARBA00022737"/>
    </source>
</evidence>
<evidence type="ECO:0000313" key="7">
    <source>
        <dbReference type="EMBL" id="CAD7665968.1"/>
    </source>
</evidence>
<dbReference type="AlphaFoldDB" id="A0A7R9MT61"/>
<dbReference type="Pfam" id="PF25574">
    <property type="entry name" value="TPR_IMB1"/>
    <property type="match status" value="1"/>
</dbReference>
<accession>A0A7R9MT61</accession>
<name>A0A7R9MT61_9ACAR</name>
<evidence type="ECO:0000256" key="5">
    <source>
        <dbReference type="ARBA" id="ARBA00022927"/>
    </source>
</evidence>
<evidence type="ECO:0000256" key="2">
    <source>
        <dbReference type="ARBA" id="ARBA00022448"/>
    </source>
</evidence>
<keyword evidence="4" id="KW-0677">Repeat</keyword>
<dbReference type="InterPro" id="IPR011989">
    <property type="entry name" value="ARM-like"/>
</dbReference>
<sequence>MIVALDLLSGLAEGLNGHMESLVMSSNIMQLLYQCMQDPMPEVRQSSFALLGDLTKACFQHVNPCIGEFLPILGQNLKPEYISVCNNATWAIGEVAVKLNADMKPYVAMVLSQLITIINQPG</sequence>
<evidence type="ECO:0000256" key="1">
    <source>
        <dbReference type="ARBA" id="ARBA00004496"/>
    </source>
</evidence>
<keyword evidence="3" id="KW-0963">Cytoplasm</keyword>
<evidence type="ECO:0000313" key="8">
    <source>
        <dbReference type="Proteomes" id="UP000728032"/>
    </source>
</evidence>
<protein>
    <recommendedName>
        <fullName evidence="6">Importin subunit beta-1/Transportin-1-like TPR repeats domain-containing protein</fullName>
    </recommendedName>
</protein>
<evidence type="ECO:0000259" key="6">
    <source>
        <dbReference type="Pfam" id="PF25574"/>
    </source>
</evidence>
<dbReference type="OrthoDB" id="951172at2759"/>
<keyword evidence="2" id="KW-0813">Transport</keyword>
<dbReference type="InterPro" id="IPR040122">
    <property type="entry name" value="Importin_beta"/>
</dbReference>
<dbReference type="PANTHER" id="PTHR10527">
    <property type="entry name" value="IMPORTIN BETA"/>
    <property type="match status" value="1"/>
</dbReference>
<keyword evidence="5" id="KW-0653">Protein transport</keyword>
<dbReference type="EMBL" id="OC965685">
    <property type="protein sequence ID" value="CAD7665968.1"/>
    <property type="molecule type" value="Genomic_DNA"/>
</dbReference>
<dbReference type="InterPro" id="IPR016024">
    <property type="entry name" value="ARM-type_fold"/>
</dbReference>
<reference evidence="7" key="1">
    <citation type="submission" date="2020-11" db="EMBL/GenBank/DDBJ databases">
        <authorList>
            <person name="Tran Van P."/>
        </authorList>
    </citation>
    <scope>NUCLEOTIDE SEQUENCE</scope>
</reference>
<comment type="subcellular location">
    <subcellularLocation>
        <location evidence="1">Cytoplasm</location>
    </subcellularLocation>
</comment>
<keyword evidence="8" id="KW-1185">Reference proteome</keyword>
<dbReference type="InterPro" id="IPR058584">
    <property type="entry name" value="IMB1_TNPO1-like_TPR"/>
</dbReference>
<feature type="domain" description="Importin subunit beta-1/Transportin-1-like TPR repeats" evidence="6">
    <location>
        <begin position="24"/>
        <end position="120"/>
    </location>
</feature>
<dbReference type="SUPFAM" id="SSF48371">
    <property type="entry name" value="ARM repeat"/>
    <property type="match status" value="1"/>
</dbReference>
<feature type="non-terminal residue" evidence="7">
    <location>
        <position position="1"/>
    </location>
</feature>
<dbReference type="GO" id="GO:0005737">
    <property type="term" value="C:cytoplasm"/>
    <property type="evidence" value="ECO:0007669"/>
    <property type="project" value="UniProtKB-SubCell"/>
</dbReference>
<dbReference type="Gene3D" id="1.25.10.10">
    <property type="entry name" value="Leucine-rich Repeat Variant"/>
    <property type="match status" value="1"/>
</dbReference>
<proteinExistence type="predicted"/>
<organism evidence="7">
    <name type="scientific">Oppiella nova</name>
    <dbReference type="NCBI Taxonomy" id="334625"/>
    <lineage>
        <taxon>Eukaryota</taxon>
        <taxon>Metazoa</taxon>
        <taxon>Ecdysozoa</taxon>
        <taxon>Arthropoda</taxon>
        <taxon>Chelicerata</taxon>
        <taxon>Arachnida</taxon>
        <taxon>Acari</taxon>
        <taxon>Acariformes</taxon>
        <taxon>Sarcoptiformes</taxon>
        <taxon>Oribatida</taxon>
        <taxon>Brachypylina</taxon>
        <taxon>Oppioidea</taxon>
        <taxon>Oppiidae</taxon>
        <taxon>Oppiella</taxon>
    </lineage>
</organism>
<dbReference type="EMBL" id="CAJPVJ010050860">
    <property type="protein sequence ID" value="CAG2183099.1"/>
    <property type="molecule type" value="Genomic_DNA"/>
</dbReference>
<gene>
    <name evidence="7" type="ORF">ONB1V03_LOCUS22520</name>
</gene>